<comment type="caution">
    <text evidence="2">The sequence shown here is derived from an EMBL/GenBank/DDBJ whole genome shotgun (WGS) entry which is preliminary data.</text>
</comment>
<dbReference type="EMBL" id="JABXBU010000011">
    <property type="protein sequence ID" value="KAF8791015.1"/>
    <property type="molecule type" value="Genomic_DNA"/>
</dbReference>
<dbReference type="Proteomes" id="UP000807504">
    <property type="component" value="Unassembled WGS sequence"/>
</dbReference>
<feature type="compositionally biased region" description="Polar residues" evidence="1">
    <location>
        <begin position="29"/>
        <end position="46"/>
    </location>
</feature>
<evidence type="ECO:0000313" key="2">
    <source>
        <dbReference type="EMBL" id="KAF8791015.1"/>
    </source>
</evidence>
<feature type="compositionally biased region" description="Low complexity" evidence="1">
    <location>
        <begin position="18"/>
        <end position="28"/>
    </location>
</feature>
<organism evidence="2 3">
    <name type="scientific">Argiope bruennichi</name>
    <name type="common">Wasp spider</name>
    <name type="synonym">Aranea bruennichi</name>
    <dbReference type="NCBI Taxonomy" id="94029"/>
    <lineage>
        <taxon>Eukaryota</taxon>
        <taxon>Metazoa</taxon>
        <taxon>Ecdysozoa</taxon>
        <taxon>Arthropoda</taxon>
        <taxon>Chelicerata</taxon>
        <taxon>Arachnida</taxon>
        <taxon>Araneae</taxon>
        <taxon>Araneomorphae</taxon>
        <taxon>Entelegynae</taxon>
        <taxon>Araneoidea</taxon>
        <taxon>Araneidae</taxon>
        <taxon>Argiope</taxon>
    </lineage>
</organism>
<protein>
    <submittedName>
        <fullName evidence="2">Uncharacterized protein</fullName>
    </submittedName>
</protein>
<accession>A0A8T0FKW4</accession>
<dbReference type="AlphaFoldDB" id="A0A8T0FKW4"/>
<reference evidence="2" key="2">
    <citation type="submission" date="2020-06" db="EMBL/GenBank/DDBJ databases">
        <authorList>
            <person name="Sheffer M."/>
        </authorList>
    </citation>
    <scope>NUCLEOTIDE SEQUENCE</scope>
</reference>
<keyword evidence="3" id="KW-1185">Reference proteome</keyword>
<evidence type="ECO:0000313" key="3">
    <source>
        <dbReference type="Proteomes" id="UP000807504"/>
    </source>
</evidence>
<proteinExistence type="predicted"/>
<reference evidence="2" key="1">
    <citation type="journal article" date="2020" name="bioRxiv">
        <title>Chromosome-level reference genome of the European wasp spider Argiope bruennichi: a resource for studies on range expansion and evolutionary adaptation.</title>
        <authorList>
            <person name="Sheffer M.M."/>
            <person name="Hoppe A."/>
            <person name="Krehenwinkel H."/>
            <person name="Uhl G."/>
            <person name="Kuss A.W."/>
            <person name="Jensen L."/>
            <person name="Jensen C."/>
            <person name="Gillespie R.G."/>
            <person name="Hoff K.J."/>
            <person name="Prost S."/>
        </authorList>
    </citation>
    <scope>NUCLEOTIDE SEQUENCE</scope>
</reference>
<evidence type="ECO:0000256" key="1">
    <source>
        <dbReference type="SAM" id="MobiDB-lite"/>
    </source>
</evidence>
<sequence>MASNIVEADAEEIELSTKDVSSTTVSVKNGSDSTGPTQSDSASSITTKKKSDLLTSDLQKVAESNSTVCKEWNARRLSELMIFDLQSLKGKEVFGPEIVSVLDYIERKVKLNEDIVIEFREFSDEVVSVIQHVETTGTSHLPLEYRTFVLINLIIVRQEITLKVKWLSIAKSNIDNFHKNVHTMGFNIYSPHLNRLIILLDKIKMIRIALKSFIKNLRKSADVASTIIECIKKETGVKVEIPPLDISARSSKN</sequence>
<name>A0A8T0FKW4_ARGBR</name>
<gene>
    <name evidence="2" type="ORF">HNY73_005952</name>
</gene>
<feature type="region of interest" description="Disordered" evidence="1">
    <location>
        <begin position="1"/>
        <end position="46"/>
    </location>
</feature>